<dbReference type="InterPro" id="IPR036056">
    <property type="entry name" value="Fibrinogen-like_C"/>
</dbReference>
<dbReference type="AlphaFoldDB" id="A0A087UYB2"/>
<dbReference type="GO" id="GO:0005615">
    <property type="term" value="C:extracellular space"/>
    <property type="evidence" value="ECO:0007669"/>
    <property type="project" value="TreeGrafter"/>
</dbReference>
<evidence type="ECO:0000313" key="6">
    <source>
        <dbReference type="Proteomes" id="UP000054359"/>
    </source>
</evidence>
<evidence type="ECO:0000256" key="3">
    <source>
        <dbReference type="ARBA" id="ARBA00053344"/>
    </source>
</evidence>
<keyword evidence="2" id="KW-1015">Disulfide bond</keyword>
<evidence type="ECO:0000256" key="2">
    <source>
        <dbReference type="ARBA" id="ARBA00023157"/>
    </source>
</evidence>
<keyword evidence="6" id="KW-1185">Reference proteome</keyword>
<dbReference type="Pfam" id="PF00147">
    <property type="entry name" value="Fibrinogen_C"/>
    <property type="match status" value="1"/>
</dbReference>
<name>A0A087UYB2_STEMI</name>
<dbReference type="STRING" id="407821.A0A087UYB2"/>
<gene>
    <name evidence="5" type="ORF">X975_05502</name>
</gene>
<dbReference type="Gene3D" id="3.90.215.10">
    <property type="entry name" value="Gamma Fibrinogen, chain A, domain 1"/>
    <property type="match status" value="1"/>
</dbReference>
<comment type="function">
    <text evidence="3">Lectin involved in innate immunity. Agglutinates all types of human erythrocytes, Gram-positive and Gram-negative bacteria. Has a stronger agglutinating activity towards Gram-negative bacteria than towards Gram-positive bacteria. Specifically recognizes acetyl group-containing substances on agglutinated cells. The hemagglutinating activity was inhibited by EDTA, acetyl group-containing mono- and disaccharides, N-acetyl derivatives of amino acids, other acetyl group-containing substances, propionamide and benzamide. Enhances the antimicrobial activity of big defensin against Gram-positive bacteria but not against Gram-negative bacteria.</text>
</comment>
<proteinExistence type="predicted"/>
<dbReference type="OMA" id="HTSINCA"/>
<dbReference type="CDD" id="cd00087">
    <property type="entry name" value="FReD"/>
    <property type="match status" value="1"/>
</dbReference>
<dbReference type="InterPro" id="IPR002181">
    <property type="entry name" value="Fibrinogen_a/b/g_C_dom"/>
</dbReference>
<dbReference type="PROSITE" id="PS51406">
    <property type="entry name" value="FIBRINOGEN_C_2"/>
    <property type="match status" value="1"/>
</dbReference>
<evidence type="ECO:0000259" key="4">
    <source>
        <dbReference type="PROSITE" id="PS51406"/>
    </source>
</evidence>
<dbReference type="SUPFAM" id="SSF56496">
    <property type="entry name" value="Fibrinogen C-terminal domain-like"/>
    <property type="match status" value="1"/>
</dbReference>
<dbReference type="Proteomes" id="UP000054359">
    <property type="component" value="Unassembled WGS sequence"/>
</dbReference>
<organism evidence="5 6">
    <name type="scientific">Stegodyphus mimosarum</name>
    <name type="common">African social velvet spider</name>
    <dbReference type="NCBI Taxonomy" id="407821"/>
    <lineage>
        <taxon>Eukaryota</taxon>
        <taxon>Metazoa</taxon>
        <taxon>Ecdysozoa</taxon>
        <taxon>Arthropoda</taxon>
        <taxon>Chelicerata</taxon>
        <taxon>Arachnida</taxon>
        <taxon>Araneae</taxon>
        <taxon>Araneomorphae</taxon>
        <taxon>Entelegynae</taxon>
        <taxon>Eresoidea</taxon>
        <taxon>Eresidae</taxon>
        <taxon>Stegodyphus</taxon>
    </lineage>
</organism>
<reference evidence="5 6" key="1">
    <citation type="submission" date="2013-11" db="EMBL/GenBank/DDBJ databases">
        <title>Genome sequencing of Stegodyphus mimosarum.</title>
        <authorList>
            <person name="Bechsgaard J."/>
        </authorList>
    </citation>
    <scope>NUCLEOTIDE SEQUENCE [LARGE SCALE GENOMIC DNA]</scope>
</reference>
<dbReference type="OrthoDB" id="6145874at2759"/>
<feature type="domain" description="Fibrinogen C-terminal" evidence="4">
    <location>
        <begin position="16"/>
        <end position="238"/>
    </location>
</feature>
<keyword evidence="1" id="KW-0106">Calcium</keyword>
<feature type="non-terminal residue" evidence="5">
    <location>
        <position position="242"/>
    </location>
</feature>
<evidence type="ECO:0000313" key="5">
    <source>
        <dbReference type="EMBL" id="KFM82351.1"/>
    </source>
</evidence>
<dbReference type="SMART" id="SM00186">
    <property type="entry name" value="FBG"/>
    <property type="match status" value="1"/>
</dbReference>
<protein>
    <submittedName>
        <fullName evidence="5">Techylectin-5A</fullName>
    </submittedName>
</protein>
<dbReference type="InterPro" id="IPR050373">
    <property type="entry name" value="Fibrinogen_C-term_domain"/>
</dbReference>
<dbReference type="GO" id="GO:0098609">
    <property type="term" value="P:cell-cell adhesion"/>
    <property type="evidence" value="ECO:0007669"/>
    <property type="project" value="UniProtKB-ARBA"/>
</dbReference>
<dbReference type="NCBIfam" id="NF040941">
    <property type="entry name" value="GGGWT_bact"/>
    <property type="match status" value="1"/>
</dbReference>
<dbReference type="GO" id="GO:0030246">
    <property type="term" value="F:carbohydrate binding"/>
    <property type="evidence" value="ECO:0007669"/>
    <property type="project" value="UniProtKB-ARBA"/>
</dbReference>
<evidence type="ECO:0000256" key="1">
    <source>
        <dbReference type="ARBA" id="ARBA00022837"/>
    </source>
</evidence>
<dbReference type="InterPro" id="IPR014716">
    <property type="entry name" value="Fibrinogen_a/b/g_C_1"/>
</dbReference>
<dbReference type="PANTHER" id="PTHR19143:SF458">
    <property type="entry name" value="FIBRINOGEN C-TERMINAL DOMAIN-CONTAINING PROTEIN-RELATED"/>
    <property type="match status" value="1"/>
</dbReference>
<dbReference type="PANTHER" id="PTHR19143">
    <property type="entry name" value="FIBRINOGEN/TENASCIN/ANGIOPOEITIN"/>
    <property type="match status" value="1"/>
</dbReference>
<dbReference type="FunFam" id="3.90.215.10:FF:000001">
    <property type="entry name" value="Tenascin isoform 1"/>
    <property type="match status" value="1"/>
</dbReference>
<dbReference type="EMBL" id="KK122261">
    <property type="protein sequence ID" value="KFM82351.1"/>
    <property type="molecule type" value="Genomic_DNA"/>
</dbReference>
<accession>A0A087UYB2</accession>
<sequence length="242" mass="28236">MELLSEIKESSVCPSTKPPEKPMDCSEVLFNGHNISGVYTLWPMSRVLTSESVKAYCDMDTEGGGWTVIQRRGNFSRPVDYFYKTWEEYKRGFGLLSEDFWIGNDVIHAFSNQKLYSVRFDLTDYNGTKAHAVYNKFWIDDEDHSYRLHISGYHGNAGDSMLVHDNQKFSTKDKKNDNSKTTHCAVYNKGAWWYNNCHQVNLNGLYVKSTFNYTGIIWRGFREFKTLESTEIKIRPYNFLKQ</sequence>